<feature type="region of interest" description="Disordered" evidence="3">
    <location>
        <begin position="977"/>
        <end position="1107"/>
    </location>
</feature>
<comment type="caution">
    <text evidence="5">The sequence shown here is derived from an EMBL/GenBank/DDBJ whole genome shotgun (WGS) entry which is preliminary data.</text>
</comment>
<evidence type="ECO:0000313" key="6">
    <source>
        <dbReference type="Proteomes" id="UP001159427"/>
    </source>
</evidence>
<dbReference type="InterPro" id="IPR003593">
    <property type="entry name" value="AAA+_ATPase"/>
</dbReference>
<dbReference type="SUPFAM" id="SSF52047">
    <property type="entry name" value="RNI-like"/>
    <property type="match status" value="1"/>
</dbReference>
<dbReference type="Proteomes" id="UP001159427">
    <property type="component" value="Unassembled WGS sequence"/>
</dbReference>
<protein>
    <recommendedName>
        <fullName evidence="4">NACHT domain-containing protein</fullName>
    </recommendedName>
</protein>
<dbReference type="InterPro" id="IPR001611">
    <property type="entry name" value="Leu-rich_rpt"/>
</dbReference>
<feature type="compositionally biased region" description="Acidic residues" evidence="3">
    <location>
        <begin position="977"/>
        <end position="988"/>
    </location>
</feature>
<evidence type="ECO:0000259" key="4">
    <source>
        <dbReference type="PROSITE" id="PS50837"/>
    </source>
</evidence>
<reference evidence="5 6" key="1">
    <citation type="submission" date="2022-05" db="EMBL/GenBank/DDBJ databases">
        <authorList>
            <consortium name="Genoscope - CEA"/>
            <person name="William W."/>
        </authorList>
    </citation>
    <scope>NUCLEOTIDE SEQUENCE [LARGE SCALE GENOMIC DNA]</scope>
</reference>
<dbReference type="SMART" id="SM00382">
    <property type="entry name" value="AAA"/>
    <property type="match status" value="1"/>
</dbReference>
<keyword evidence="6" id="KW-1185">Reference proteome</keyword>
<dbReference type="Pfam" id="PF13516">
    <property type="entry name" value="LRR_6"/>
    <property type="match status" value="5"/>
</dbReference>
<accession>A0ABN8MWL2</accession>
<dbReference type="Pfam" id="PF05729">
    <property type="entry name" value="NACHT"/>
    <property type="match status" value="1"/>
</dbReference>
<name>A0ABN8MWL2_9CNID</name>
<feature type="compositionally biased region" description="Acidic residues" evidence="3">
    <location>
        <begin position="1047"/>
        <end position="1080"/>
    </location>
</feature>
<feature type="compositionally biased region" description="Acidic residues" evidence="3">
    <location>
        <begin position="1009"/>
        <end position="1024"/>
    </location>
</feature>
<dbReference type="SMART" id="SM00368">
    <property type="entry name" value="LRR_RI"/>
    <property type="match status" value="5"/>
</dbReference>
<gene>
    <name evidence="5" type="ORF">PEVE_00039739</name>
</gene>
<sequence length="1107" mass="125006">MACTVPSCASTKESTNYARLCRLLVDVGTQALRDRFDSIHSPAGLHGILTSPPAYDTLKALRKKRILNPSQWGKLYPTIPSGLSTAKFDITLLMLLLRNICGLTPPATGWNDLPPVTDTSIEANLARVKYYRNNVYAHASQASTDDATFNSCWQDISNALIGLGADASVISKLKTENMDPDMEEYYQDLLREWKKDDDSIKEKIDAGVEVILKKMKKDDESTKDNLEQIKVEMKAIRVTLDTLKPGIGRENKDEGGFDPTNLTDSIRQLYISGKGWLAPLPWCEDFRFHLDNIFTRFKMVSRKKETGTKTVKKVDMYDIFKPHEECSQPRKVLIEGTPGIGKTTYCHKLAYDWALKSEEAKDLFQKFQSLLLLNCREMKCADLFDEIVDQLLPRDGNEKERKEFLIKSVLRDNGFGILLVLDGLDELPTSKLQAMKEIIQGPIFSKCHIVATAQQEVGKRVRDCFDTCLEIDGFTEDDTQKFVVRYFCGNMEEKAQMLLEALRREKELRHLAENPLNTALFCLLFEDIQDIFPESRGQLYMELVRYVLRTYEKKKGSSETSEDLIEVYRSELKRLGSVALKSLLQGNIFLDGNEIFIRNSASESPAFEFLSVQFGKSKLGCNFFHQSFHELFAGFYLCCQILDDEFEPRSIVDDTRYFHELKHVLLFTCSILAAQCEAKVLALFEGITTKVNKGDPHDFMVALECLKECKRDHSELYLKLAHAVGASLCLQTVNFQFLLDEANNPSLVQVLLEVVKTNSTLAELNLSGNYLGDAGCAALIEGIHTQCKLTVMNLSGNDIGHAGCAKVAQSIGNNLVLTNLNLSNNKIGDDGCVALAESIRTNSTLKVLNLSHNEIGKKGSEALADLIQNNSTLKELNLSRNKINDDDGAALTEVTTKNSTLSLMDLSYNAISHQKAVQLNRIQEIYIELDGYNDDDANRGVKSSDNSNFNKAVVSTVSDGRDSKDDDHYNDYVYDFDERYEDDDNDDDGSSHENDDNYEYTDYDHDISPDNDDIDESFVDDDDNNNNNNNSNDDDDIYDYNGYDNDISPDNDDIDESVDNDDDDDDDDDSNDDNENYDYPDYDHDISPDDDDDYNEQNSDEADDYAW</sequence>
<dbReference type="PANTHER" id="PTHR46844">
    <property type="entry name" value="SLR5058 PROTEIN"/>
    <property type="match status" value="1"/>
</dbReference>
<dbReference type="EMBL" id="CALNXI010000706">
    <property type="protein sequence ID" value="CAH3037466.1"/>
    <property type="molecule type" value="Genomic_DNA"/>
</dbReference>
<keyword evidence="1" id="KW-0547">Nucleotide-binding</keyword>
<evidence type="ECO:0000256" key="3">
    <source>
        <dbReference type="SAM" id="MobiDB-lite"/>
    </source>
</evidence>
<organism evidence="5 6">
    <name type="scientific">Porites evermanni</name>
    <dbReference type="NCBI Taxonomy" id="104178"/>
    <lineage>
        <taxon>Eukaryota</taxon>
        <taxon>Metazoa</taxon>
        <taxon>Cnidaria</taxon>
        <taxon>Anthozoa</taxon>
        <taxon>Hexacorallia</taxon>
        <taxon>Scleractinia</taxon>
        <taxon>Fungiina</taxon>
        <taxon>Poritidae</taxon>
        <taxon>Porites</taxon>
    </lineage>
</organism>
<dbReference type="Pfam" id="PF18738">
    <property type="entry name" value="HEPN_DZIP3"/>
    <property type="match status" value="1"/>
</dbReference>
<dbReference type="InterPro" id="IPR041249">
    <property type="entry name" value="HEPN_DZIP3"/>
</dbReference>
<proteinExistence type="predicted"/>
<dbReference type="SUPFAM" id="SSF52540">
    <property type="entry name" value="P-loop containing nucleoside triphosphate hydrolases"/>
    <property type="match status" value="1"/>
</dbReference>
<feature type="compositionally biased region" description="Acidic residues" evidence="3">
    <location>
        <begin position="1088"/>
        <end position="1107"/>
    </location>
</feature>
<dbReference type="PANTHER" id="PTHR46844:SF1">
    <property type="entry name" value="SLR5058 PROTEIN"/>
    <property type="match status" value="1"/>
</dbReference>
<evidence type="ECO:0000256" key="1">
    <source>
        <dbReference type="ARBA" id="ARBA00022741"/>
    </source>
</evidence>
<evidence type="ECO:0000256" key="2">
    <source>
        <dbReference type="ARBA" id="ARBA00022840"/>
    </source>
</evidence>
<dbReference type="Gene3D" id="3.80.10.10">
    <property type="entry name" value="Ribonuclease Inhibitor"/>
    <property type="match status" value="1"/>
</dbReference>
<dbReference type="InterPro" id="IPR007111">
    <property type="entry name" value="NACHT_NTPase"/>
</dbReference>
<dbReference type="Gene3D" id="3.40.50.300">
    <property type="entry name" value="P-loop containing nucleotide triphosphate hydrolases"/>
    <property type="match status" value="1"/>
</dbReference>
<feature type="domain" description="NACHT" evidence="4">
    <location>
        <begin position="330"/>
        <end position="454"/>
    </location>
</feature>
<dbReference type="PROSITE" id="PS50837">
    <property type="entry name" value="NACHT"/>
    <property type="match status" value="1"/>
</dbReference>
<evidence type="ECO:0000313" key="5">
    <source>
        <dbReference type="EMBL" id="CAH3037466.1"/>
    </source>
</evidence>
<keyword evidence="2" id="KW-0067">ATP-binding</keyword>
<dbReference type="InterPro" id="IPR027417">
    <property type="entry name" value="P-loop_NTPase"/>
</dbReference>
<dbReference type="InterPro" id="IPR032675">
    <property type="entry name" value="LRR_dom_sf"/>
</dbReference>